<protein>
    <submittedName>
        <fullName evidence="2">Uncharacterized protein</fullName>
    </submittedName>
</protein>
<dbReference type="RefSeq" id="XP_012767483.1">
    <property type="nucleotide sequence ID" value="XM_012912029.1"/>
</dbReference>
<dbReference type="GeneID" id="24563838"/>
<sequence>MVFVLITLTLLVHAVITRVPQFSIPKNERAVSHIVINSPIFYYRKWLTVLYINSTMFVY</sequence>
<evidence type="ECO:0000313" key="2">
    <source>
        <dbReference type="EMBL" id="CDR95297.1"/>
    </source>
</evidence>
<dbReference type="VEuPathDB" id="PiroplasmaDB:BBBOND_0204550"/>
<gene>
    <name evidence="2" type="ORF">BBBOND_0204550</name>
</gene>
<evidence type="ECO:0000256" key="1">
    <source>
        <dbReference type="SAM" id="SignalP"/>
    </source>
</evidence>
<dbReference type="EMBL" id="LK391708">
    <property type="protein sequence ID" value="CDR95297.1"/>
    <property type="molecule type" value="Genomic_DNA"/>
</dbReference>
<dbReference type="AlphaFoldDB" id="A0A061D5M6"/>
<dbReference type="KEGG" id="bbig:BBBOND_0204550"/>
<keyword evidence="1" id="KW-0732">Signal</keyword>
<evidence type="ECO:0000313" key="3">
    <source>
        <dbReference type="Proteomes" id="UP000033188"/>
    </source>
</evidence>
<feature type="chain" id="PRO_5001600076" evidence="1">
    <location>
        <begin position="18"/>
        <end position="59"/>
    </location>
</feature>
<dbReference type="Proteomes" id="UP000033188">
    <property type="component" value="Chromosome 2"/>
</dbReference>
<accession>A0A061D5M6</accession>
<feature type="signal peptide" evidence="1">
    <location>
        <begin position="1"/>
        <end position="17"/>
    </location>
</feature>
<proteinExistence type="predicted"/>
<name>A0A061D5M6_BABBI</name>
<organism evidence="2 3">
    <name type="scientific">Babesia bigemina</name>
    <dbReference type="NCBI Taxonomy" id="5866"/>
    <lineage>
        <taxon>Eukaryota</taxon>
        <taxon>Sar</taxon>
        <taxon>Alveolata</taxon>
        <taxon>Apicomplexa</taxon>
        <taxon>Aconoidasida</taxon>
        <taxon>Piroplasmida</taxon>
        <taxon>Babesiidae</taxon>
        <taxon>Babesia</taxon>
    </lineage>
</organism>
<keyword evidence="3" id="KW-1185">Reference proteome</keyword>
<reference evidence="3" key="1">
    <citation type="submission" date="2014-06" db="EMBL/GenBank/DDBJ databases">
        <authorList>
            <person name="Aslett M."/>
            <person name="De Silva N."/>
        </authorList>
    </citation>
    <scope>NUCLEOTIDE SEQUENCE [LARGE SCALE GENOMIC DNA]</scope>
    <source>
        <strain evidence="3">Bond</strain>
    </source>
</reference>